<name>A0ABW6FHQ0_9ACTN</name>
<protein>
    <submittedName>
        <fullName evidence="1">DUF6233 domain-containing protein</fullName>
    </submittedName>
</protein>
<reference evidence="1 2" key="1">
    <citation type="submission" date="2024-09" db="EMBL/GenBank/DDBJ databases">
        <title>The Natural Products Discovery Center: Release of the First 8490 Sequenced Strains for Exploring Actinobacteria Biosynthetic Diversity.</title>
        <authorList>
            <person name="Kalkreuter E."/>
            <person name="Kautsar S.A."/>
            <person name="Yang D."/>
            <person name="Bader C.D."/>
            <person name="Teijaro C.N."/>
            <person name="Fluegel L."/>
            <person name="Davis C.M."/>
            <person name="Simpson J.R."/>
            <person name="Lauterbach L."/>
            <person name="Steele A.D."/>
            <person name="Gui C."/>
            <person name="Meng S."/>
            <person name="Li G."/>
            <person name="Viehrig K."/>
            <person name="Ye F."/>
            <person name="Su P."/>
            <person name="Kiefer A.F."/>
            <person name="Nichols A."/>
            <person name="Cepeda A.J."/>
            <person name="Yan W."/>
            <person name="Fan B."/>
            <person name="Jiang Y."/>
            <person name="Adhikari A."/>
            <person name="Zheng C.-J."/>
            <person name="Schuster L."/>
            <person name="Cowan T.M."/>
            <person name="Smanski M.J."/>
            <person name="Chevrette M.G."/>
            <person name="De Carvalho L.P.S."/>
            <person name="Shen B."/>
        </authorList>
    </citation>
    <scope>NUCLEOTIDE SEQUENCE [LARGE SCALE GENOMIC DNA]</scope>
    <source>
        <strain evidence="1 2">NPDC058348</strain>
    </source>
</reference>
<organism evidence="1 2">
    <name type="scientific">Streptomyces albidochromogenes</name>
    <dbReference type="NCBI Taxonomy" id="329524"/>
    <lineage>
        <taxon>Bacteria</taxon>
        <taxon>Bacillati</taxon>
        <taxon>Actinomycetota</taxon>
        <taxon>Actinomycetes</taxon>
        <taxon>Kitasatosporales</taxon>
        <taxon>Streptomycetaceae</taxon>
        <taxon>Streptomyces</taxon>
    </lineage>
</organism>
<accession>A0ABW6FHQ0</accession>
<dbReference type="Pfam" id="PF19746">
    <property type="entry name" value="DUF6233"/>
    <property type="match status" value="1"/>
</dbReference>
<dbReference type="EMBL" id="JBHXIJ010000037">
    <property type="protein sequence ID" value="MFD5098935.1"/>
    <property type="molecule type" value="Genomic_DNA"/>
</dbReference>
<dbReference type="RefSeq" id="WP_386710778.1">
    <property type="nucleotide sequence ID" value="NZ_JBHXIJ010000037.1"/>
</dbReference>
<evidence type="ECO:0000313" key="2">
    <source>
        <dbReference type="Proteomes" id="UP001598448"/>
    </source>
</evidence>
<evidence type="ECO:0000313" key="1">
    <source>
        <dbReference type="EMBL" id="MFD5098935.1"/>
    </source>
</evidence>
<keyword evidence="2" id="KW-1185">Reference proteome</keyword>
<comment type="caution">
    <text evidence="1">The sequence shown here is derived from an EMBL/GenBank/DDBJ whole genome shotgun (WGS) entry which is preliminary data.</text>
</comment>
<sequence>MDRTQALRALADGINPCPVCKPDRDLGYLG</sequence>
<gene>
    <name evidence="1" type="ORF">ACFWJN_08195</name>
</gene>
<dbReference type="Proteomes" id="UP001598448">
    <property type="component" value="Unassembled WGS sequence"/>
</dbReference>
<dbReference type="InterPro" id="IPR046200">
    <property type="entry name" value="DUF6233"/>
</dbReference>
<proteinExistence type="predicted"/>